<evidence type="ECO:0000313" key="1">
    <source>
        <dbReference type="EMBL" id="UTW01965.1"/>
    </source>
</evidence>
<name>A0ABY5GPR6_9GAMM</name>
<dbReference type="EMBL" id="CP073344">
    <property type="protein sequence ID" value="UTW01965.1"/>
    <property type="molecule type" value="Genomic_DNA"/>
</dbReference>
<gene>
    <name evidence="1" type="ORF">KDX31_11395</name>
</gene>
<protein>
    <recommendedName>
        <fullName evidence="3">Beta-barrel porin 2</fullName>
    </recommendedName>
</protein>
<evidence type="ECO:0008006" key="3">
    <source>
        <dbReference type="Google" id="ProtNLM"/>
    </source>
</evidence>
<reference evidence="1" key="1">
    <citation type="submission" date="2021-04" db="EMBL/GenBank/DDBJ databases">
        <title>Oceanospirillales bacteria with DddD are important DMSP degraders in coastal seawater.</title>
        <authorList>
            <person name="Liu J."/>
        </authorList>
    </citation>
    <scope>NUCLEOTIDE SEQUENCE</scope>
    <source>
        <strain evidence="1">GY6</strain>
    </source>
</reference>
<keyword evidence="2" id="KW-1185">Reference proteome</keyword>
<evidence type="ECO:0000313" key="2">
    <source>
        <dbReference type="Proteomes" id="UP001059950"/>
    </source>
</evidence>
<proteinExistence type="predicted"/>
<organism evidence="1 2">
    <name type="scientific">Amphritea atlantica</name>
    <dbReference type="NCBI Taxonomy" id="355243"/>
    <lineage>
        <taxon>Bacteria</taxon>
        <taxon>Pseudomonadati</taxon>
        <taxon>Pseudomonadota</taxon>
        <taxon>Gammaproteobacteria</taxon>
        <taxon>Oceanospirillales</taxon>
        <taxon>Oceanospirillaceae</taxon>
        <taxon>Amphritea</taxon>
    </lineage>
</organism>
<sequence>MNTAFLTAGLTTLLFSGVTLSDAVKADELVFEFSGRLSGELQGYFDAGRFAGQNYQSNASLALEPELYWGFNDGNDAVVFTPFYRLDQRDAERSHGDIRELSWIHVGDDWELRTGLRKVFWGVTEFNHLIDVINQTDGVEDSDGEEKLGQPMVNLSLVRDWGILDLFVLPGFRERTFAGTDGRLRSGLVVDTDSARYQSDGGDQHIDTAIRWSQSFDLYDIGLYWFRGTNRDPRFETRVKNATPVLIPVYEQMDQIGFDGQATIDSWLWKLELLWRDLPDSQYTALQAGLEYTFYGISDSNTDLGVLAEFGWDERGRKADTIFQNDLFIGSRITLNDAASTEFLAGVGYDIDYSSRSLFVEASSRFGESLKLSLDARLFYSGSNRDLMMNIDQDDLIQLTADYYF</sequence>
<dbReference type="Proteomes" id="UP001059950">
    <property type="component" value="Chromosome"/>
</dbReference>
<accession>A0ABY5GPR6</accession>